<reference evidence="1 3" key="1">
    <citation type="submission" date="2019-04" db="EMBL/GenBank/DDBJ databases">
        <authorList>
            <person name="Jiang L."/>
        </authorList>
    </citation>
    <scope>NUCLEOTIDE SEQUENCE [LARGE SCALE GENOMIC DNA]</scope>
    <source>
        <strain evidence="1 3">YIM 131853</strain>
    </source>
</reference>
<dbReference type="AlphaFoldDB" id="A0A4V3WT56"/>
<name>A0A4V3WT56_9MICO</name>
<evidence type="ECO:0000313" key="3">
    <source>
        <dbReference type="Proteomes" id="UP000309133"/>
    </source>
</evidence>
<keyword evidence="3" id="KW-1185">Reference proteome</keyword>
<dbReference type="Proteomes" id="UP000309133">
    <property type="component" value="Unassembled WGS sequence"/>
</dbReference>
<proteinExistence type="predicted"/>
<gene>
    <name evidence="2" type="ORF">E6C64_07780</name>
    <name evidence="1" type="ORF">E6C64_08635</name>
</gene>
<organism evidence="1 3">
    <name type="scientific">Naasia lichenicola</name>
    <dbReference type="NCBI Taxonomy" id="2565933"/>
    <lineage>
        <taxon>Bacteria</taxon>
        <taxon>Bacillati</taxon>
        <taxon>Actinomycetota</taxon>
        <taxon>Actinomycetes</taxon>
        <taxon>Micrococcales</taxon>
        <taxon>Microbacteriaceae</taxon>
        <taxon>Naasia</taxon>
    </lineage>
</organism>
<dbReference type="EMBL" id="SSSM01000003">
    <property type="protein sequence ID" value="THG31934.1"/>
    <property type="molecule type" value="Genomic_DNA"/>
</dbReference>
<accession>A0A4V3WT56</accession>
<dbReference type="RefSeq" id="WP_136427054.1">
    <property type="nucleotide sequence ID" value="NZ_SSSM01000003.1"/>
</dbReference>
<comment type="caution">
    <text evidence="1">The sequence shown here is derived from an EMBL/GenBank/DDBJ whole genome shotgun (WGS) entry which is preliminary data.</text>
</comment>
<evidence type="ECO:0000313" key="1">
    <source>
        <dbReference type="EMBL" id="THG30697.1"/>
    </source>
</evidence>
<sequence>MEPTQLEQILGMAMGSASTLFMSNPQPGTKQVMPQAELLDIAAEERSLIKKLIFHVIGEDEPILIPEKISPIFDEVSEKQAIDAVRGITDALARNSFRRDLRESVEAL</sequence>
<protein>
    <submittedName>
        <fullName evidence="1">Uncharacterized protein</fullName>
    </submittedName>
</protein>
<dbReference type="EMBL" id="SSSM01000004">
    <property type="protein sequence ID" value="THG30697.1"/>
    <property type="molecule type" value="Genomic_DNA"/>
</dbReference>
<evidence type="ECO:0000313" key="2">
    <source>
        <dbReference type="EMBL" id="THG31934.1"/>
    </source>
</evidence>